<evidence type="ECO:0000313" key="6">
    <source>
        <dbReference type="Proteomes" id="UP000740926"/>
    </source>
</evidence>
<gene>
    <name evidence="5" type="ORF">G6F50_018432</name>
</gene>
<dbReference type="GO" id="GO:0004124">
    <property type="term" value="F:cysteine synthase activity"/>
    <property type="evidence" value="ECO:0007669"/>
    <property type="project" value="TreeGrafter"/>
</dbReference>
<dbReference type="GO" id="GO:0019346">
    <property type="term" value="P:transsulfuration"/>
    <property type="evidence" value="ECO:0007669"/>
    <property type="project" value="InterPro"/>
</dbReference>
<dbReference type="GO" id="GO:0030170">
    <property type="term" value="F:pyridoxal phosphate binding"/>
    <property type="evidence" value="ECO:0007669"/>
    <property type="project" value="InterPro"/>
</dbReference>
<dbReference type="AlphaFoldDB" id="A0A9P6XMI6"/>
<dbReference type="Proteomes" id="UP000740926">
    <property type="component" value="Unassembled WGS sequence"/>
</dbReference>
<dbReference type="InterPro" id="IPR015424">
    <property type="entry name" value="PyrdxlP-dep_Trfase"/>
</dbReference>
<evidence type="ECO:0000256" key="3">
    <source>
        <dbReference type="ARBA" id="ARBA00022898"/>
    </source>
</evidence>
<dbReference type="GO" id="GO:0003961">
    <property type="term" value="F:O-acetylhomoserine aminocarboxypropyltransferase activity"/>
    <property type="evidence" value="ECO:0007669"/>
    <property type="project" value="TreeGrafter"/>
</dbReference>
<proteinExistence type="inferred from homology"/>
<keyword evidence="6" id="KW-1185">Reference proteome</keyword>
<evidence type="ECO:0000313" key="5">
    <source>
        <dbReference type="EMBL" id="KAG1525802.1"/>
    </source>
</evidence>
<dbReference type="InterPro" id="IPR006235">
    <property type="entry name" value="OAc-hSer/O-AcSer_sulfhydrylase"/>
</dbReference>
<accession>A0A9P6XMI6</accession>
<organism evidence="5 6">
    <name type="scientific">Rhizopus delemar</name>
    <dbReference type="NCBI Taxonomy" id="936053"/>
    <lineage>
        <taxon>Eukaryota</taxon>
        <taxon>Fungi</taxon>
        <taxon>Fungi incertae sedis</taxon>
        <taxon>Mucoromycota</taxon>
        <taxon>Mucoromycotina</taxon>
        <taxon>Mucoromycetes</taxon>
        <taxon>Mucorales</taxon>
        <taxon>Mucorineae</taxon>
        <taxon>Rhizopodaceae</taxon>
        <taxon>Rhizopus</taxon>
    </lineage>
</organism>
<sequence>MNATTDVLEQRLAALEGGIGALALASGQAAITYAIQTIAEAGDNIVASSALTASRRASPIRPILLRLQG</sequence>
<dbReference type="EMBL" id="JAANIU010018074">
    <property type="protein sequence ID" value="KAG1525802.1"/>
    <property type="molecule type" value="Genomic_DNA"/>
</dbReference>
<reference evidence="5 6" key="1">
    <citation type="journal article" date="2020" name="Microb. Genom.">
        <title>Genetic diversity of clinical and environmental Mucorales isolates obtained from an investigation of mucormycosis cases among solid organ transplant recipients.</title>
        <authorList>
            <person name="Nguyen M.H."/>
            <person name="Kaul D."/>
            <person name="Muto C."/>
            <person name="Cheng S.J."/>
            <person name="Richter R.A."/>
            <person name="Bruno V.M."/>
            <person name="Liu G."/>
            <person name="Beyhan S."/>
            <person name="Sundermann A.J."/>
            <person name="Mounaud S."/>
            <person name="Pasculle A.W."/>
            <person name="Nierman W.C."/>
            <person name="Driscoll E."/>
            <person name="Cumbie R."/>
            <person name="Clancy C.J."/>
            <person name="Dupont C.L."/>
        </authorList>
    </citation>
    <scope>NUCLEOTIDE SEQUENCE [LARGE SCALE GENOMIC DNA]</scope>
    <source>
        <strain evidence="5 6">GL24</strain>
    </source>
</reference>
<comment type="caution">
    <text evidence="5">The sequence shown here is derived from an EMBL/GenBank/DDBJ whole genome shotgun (WGS) entry which is preliminary data.</text>
</comment>
<protein>
    <submittedName>
        <fullName evidence="5">Uncharacterized protein</fullName>
    </submittedName>
</protein>
<dbReference type="GO" id="GO:0006535">
    <property type="term" value="P:cysteine biosynthetic process from serine"/>
    <property type="evidence" value="ECO:0007669"/>
    <property type="project" value="TreeGrafter"/>
</dbReference>
<comment type="cofactor">
    <cofactor evidence="1 4">
        <name>pyridoxal 5'-phosphate</name>
        <dbReference type="ChEBI" id="CHEBI:597326"/>
    </cofactor>
</comment>
<comment type="similarity">
    <text evidence="4">Belongs to the trans-sulfuration enzymes family.</text>
</comment>
<dbReference type="SUPFAM" id="SSF53383">
    <property type="entry name" value="PLP-dependent transferases"/>
    <property type="match status" value="1"/>
</dbReference>
<keyword evidence="2" id="KW-0808">Transferase</keyword>
<evidence type="ECO:0000256" key="4">
    <source>
        <dbReference type="RuleBase" id="RU362118"/>
    </source>
</evidence>
<evidence type="ECO:0000256" key="2">
    <source>
        <dbReference type="ARBA" id="ARBA00022679"/>
    </source>
</evidence>
<dbReference type="PANTHER" id="PTHR43797:SF2">
    <property type="entry name" value="HOMOCYSTEINE_CYSTEINE SYNTHASE"/>
    <property type="match status" value="1"/>
</dbReference>
<dbReference type="Gene3D" id="3.40.640.10">
    <property type="entry name" value="Type I PLP-dependent aspartate aminotransferase-like (Major domain)"/>
    <property type="match status" value="1"/>
</dbReference>
<keyword evidence="3 4" id="KW-0663">Pyridoxal phosphate</keyword>
<dbReference type="InterPro" id="IPR000277">
    <property type="entry name" value="Cys/Met-Metab_PyrdxlP-dep_enz"/>
</dbReference>
<dbReference type="InterPro" id="IPR015421">
    <property type="entry name" value="PyrdxlP-dep_Trfase_major"/>
</dbReference>
<dbReference type="GO" id="GO:0005737">
    <property type="term" value="C:cytoplasm"/>
    <property type="evidence" value="ECO:0007669"/>
    <property type="project" value="TreeGrafter"/>
</dbReference>
<dbReference type="GO" id="GO:0071269">
    <property type="term" value="P:L-homocysteine biosynthetic process"/>
    <property type="evidence" value="ECO:0007669"/>
    <property type="project" value="TreeGrafter"/>
</dbReference>
<name>A0A9P6XMI6_9FUNG</name>
<dbReference type="Pfam" id="PF01053">
    <property type="entry name" value="Cys_Met_Meta_PP"/>
    <property type="match status" value="1"/>
</dbReference>
<evidence type="ECO:0000256" key="1">
    <source>
        <dbReference type="ARBA" id="ARBA00001933"/>
    </source>
</evidence>
<dbReference type="PANTHER" id="PTHR43797">
    <property type="entry name" value="HOMOCYSTEINE/CYSTEINE SYNTHASE"/>
    <property type="match status" value="1"/>
</dbReference>